<keyword evidence="2" id="KW-1133">Transmembrane helix</keyword>
<keyword evidence="2" id="KW-0812">Transmembrane</keyword>
<dbReference type="EMBL" id="JACHJV010000001">
    <property type="protein sequence ID" value="MBB4925548.1"/>
    <property type="molecule type" value="Genomic_DNA"/>
</dbReference>
<feature type="transmembrane region" description="Helical" evidence="2">
    <location>
        <begin position="31"/>
        <end position="51"/>
    </location>
</feature>
<feature type="transmembrane region" description="Helical" evidence="2">
    <location>
        <begin position="289"/>
        <end position="307"/>
    </location>
</feature>
<sequence>MSVLQQPTAPPTPPEPSQPPRTPLWRRWTSPVWIATAAALVMGLLWARFMAGVTADLSAQFAWADFMAKHPGSAYNFSWYGGIHPASYSLLAPSLMALFGVRTIAVAASVLSTALLTVLLQRTGVRRPLPAALFGAFSLTCDIAAGRVTFALGAMFALAAVVVAGEQRSANWWRVSAVALCALLATTASPVAGLFVDVAAAALLLTKRYRTGWAMAVPPPVVVLGTAALFPFSGVDPISASTAIFSAGTALVVALLVPKDWRAVRFGALVYALGSGLTLAFETPIGMNVQRLALIFGGVVLLAVLSNEHWRRVRSWRRLTALIVGFGVSVYWTITANIVGIPTPTPTGQADGLIAELHRLNAEQSRVEAVPMLNHYESWRLADAVELARGWNRQADVQRNPLFYDKTNKLLTPAGYHDWLQRWAVGYVALPTGPTDTAGVAEAALVRTGPSWLQEVWHDDNWRLFRFTDAQPLAAAPATVQRADAAGIQLTVSAAGPVQLRVPYSPWLTVHGPGGACLSQDGDWTKLTVTAPGDYRIDARYQLPRGSAC</sequence>
<dbReference type="RefSeq" id="WP_184937822.1">
    <property type="nucleotide sequence ID" value="NZ_JACHJV010000001.1"/>
</dbReference>
<feature type="transmembrane region" description="Helical" evidence="2">
    <location>
        <begin position="212"/>
        <end position="232"/>
    </location>
</feature>
<organism evidence="3 4">
    <name type="scientific">Kitasatospora kifunensis</name>
    <name type="common">Streptomyces kifunensis</name>
    <dbReference type="NCBI Taxonomy" id="58351"/>
    <lineage>
        <taxon>Bacteria</taxon>
        <taxon>Bacillati</taxon>
        <taxon>Actinomycetota</taxon>
        <taxon>Actinomycetes</taxon>
        <taxon>Kitasatosporales</taxon>
        <taxon>Streptomycetaceae</taxon>
        <taxon>Kitasatospora</taxon>
    </lineage>
</organism>
<dbReference type="AlphaFoldDB" id="A0A7W7R4Z5"/>
<accession>A0A7W7R4Z5</accession>
<evidence type="ECO:0000256" key="2">
    <source>
        <dbReference type="SAM" id="Phobius"/>
    </source>
</evidence>
<reference evidence="3 4" key="1">
    <citation type="submission" date="2020-08" db="EMBL/GenBank/DDBJ databases">
        <title>Sequencing the genomes of 1000 actinobacteria strains.</title>
        <authorList>
            <person name="Klenk H.-P."/>
        </authorList>
    </citation>
    <scope>NUCLEOTIDE SEQUENCE [LARGE SCALE GENOMIC DNA]</scope>
    <source>
        <strain evidence="3 4">DSM 41654</strain>
    </source>
</reference>
<feature type="transmembrane region" description="Helical" evidence="2">
    <location>
        <begin position="95"/>
        <end position="120"/>
    </location>
</feature>
<comment type="caution">
    <text evidence="3">The sequence shown here is derived from an EMBL/GenBank/DDBJ whole genome shotgun (WGS) entry which is preliminary data.</text>
</comment>
<evidence type="ECO:0000256" key="1">
    <source>
        <dbReference type="SAM" id="MobiDB-lite"/>
    </source>
</evidence>
<proteinExistence type="predicted"/>
<evidence type="ECO:0000313" key="4">
    <source>
        <dbReference type="Proteomes" id="UP000540506"/>
    </source>
</evidence>
<feature type="transmembrane region" description="Helical" evidence="2">
    <location>
        <begin position="238"/>
        <end position="257"/>
    </location>
</feature>
<feature type="transmembrane region" description="Helical" evidence="2">
    <location>
        <begin position="132"/>
        <end position="165"/>
    </location>
</feature>
<name>A0A7W7R4Z5_KITKI</name>
<feature type="transmembrane region" description="Helical" evidence="2">
    <location>
        <begin position="177"/>
        <end position="205"/>
    </location>
</feature>
<keyword evidence="2" id="KW-0472">Membrane</keyword>
<keyword evidence="4" id="KW-1185">Reference proteome</keyword>
<gene>
    <name evidence="3" type="ORF">FHR34_004541</name>
</gene>
<evidence type="ECO:0000313" key="3">
    <source>
        <dbReference type="EMBL" id="MBB4925548.1"/>
    </source>
</evidence>
<feature type="transmembrane region" description="Helical" evidence="2">
    <location>
        <begin position="319"/>
        <end position="339"/>
    </location>
</feature>
<dbReference type="Proteomes" id="UP000540506">
    <property type="component" value="Unassembled WGS sequence"/>
</dbReference>
<protein>
    <submittedName>
        <fullName evidence="3">Uncharacterized protein</fullName>
    </submittedName>
</protein>
<feature type="compositionally biased region" description="Pro residues" evidence="1">
    <location>
        <begin position="8"/>
        <end position="22"/>
    </location>
</feature>
<feature type="transmembrane region" description="Helical" evidence="2">
    <location>
        <begin position="264"/>
        <end position="283"/>
    </location>
</feature>
<feature type="region of interest" description="Disordered" evidence="1">
    <location>
        <begin position="1"/>
        <end position="23"/>
    </location>
</feature>